<reference evidence="1 2" key="1">
    <citation type="submission" date="2022-06" db="EMBL/GenBank/DDBJ databases">
        <title>Isolation of gut microbiota from human fecal samples.</title>
        <authorList>
            <person name="Pamer E.G."/>
            <person name="Barat B."/>
            <person name="Waligurski E."/>
            <person name="Medina S."/>
            <person name="Paddock L."/>
            <person name="Mostad J."/>
        </authorList>
    </citation>
    <scope>NUCLEOTIDE SEQUENCE [LARGE SCALE GENOMIC DNA]</scope>
    <source>
        <strain evidence="1 2">SL.3.17</strain>
    </source>
</reference>
<dbReference type="EMBL" id="JANFXK010000007">
    <property type="protein sequence ID" value="MCQ4636715.1"/>
    <property type="molecule type" value="Genomic_DNA"/>
</dbReference>
<dbReference type="Proteomes" id="UP001524502">
    <property type="component" value="Unassembled WGS sequence"/>
</dbReference>
<organism evidence="1 2">
    <name type="scientific">Anaerovorax odorimutans</name>
    <dbReference type="NCBI Taxonomy" id="109327"/>
    <lineage>
        <taxon>Bacteria</taxon>
        <taxon>Bacillati</taxon>
        <taxon>Bacillota</taxon>
        <taxon>Clostridia</taxon>
        <taxon>Peptostreptococcales</taxon>
        <taxon>Anaerovoracaceae</taxon>
        <taxon>Anaerovorax</taxon>
    </lineage>
</organism>
<gene>
    <name evidence="1" type="ORF">NE619_08230</name>
</gene>
<sequence>MGSIERTLIYDKKKIVDNENGIYIESLKFKQITGIFYPHRPLDKGVRKPKRMWIRAVKFFYDFFYEIKSFLLWA</sequence>
<name>A0ABT1RNF4_9FIRM</name>
<keyword evidence="2" id="KW-1185">Reference proteome</keyword>
<protein>
    <submittedName>
        <fullName evidence="1">Uncharacterized protein</fullName>
    </submittedName>
</protein>
<evidence type="ECO:0000313" key="1">
    <source>
        <dbReference type="EMBL" id="MCQ4636715.1"/>
    </source>
</evidence>
<proteinExistence type="predicted"/>
<comment type="caution">
    <text evidence="1">The sequence shown here is derived from an EMBL/GenBank/DDBJ whole genome shotgun (WGS) entry which is preliminary data.</text>
</comment>
<accession>A0ABT1RNF4</accession>
<evidence type="ECO:0000313" key="2">
    <source>
        <dbReference type="Proteomes" id="UP001524502"/>
    </source>
</evidence>